<evidence type="ECO:0000256" key="7">
    <source>
        <dbReference type="SAM" id="Phobius"/>
    </source>
</evidence>
<feature type="transmembrane region" description="Helical" evidence="7">
    <location>
        <begin position="17"/>
        <end position="36"/>
    </location>
</feature>
<evidence type="ECO:0000256" key="3">
    <source>
        <dbReference type="ARBA" id="ARBA00022692"/>
    </source>
</evidence>
<dbReference type="GO" id="GO:0033617">
    <property type="term" value="P:mitochondrial respiratory chain complex IV assembly"/>
    <property type="evidence" value="ECO:0007669"/>
    <property type="project" value="EnsemblFungi"/>
</dbReference>
<accession>A0A1E3PEX3</accession>
<dbReference type="InterPro" id="IPR007667">
    <property type="entry name" value="Hypoxia_induced_domain"/>
</dbReference>
<keyword evidence="5" id="KW-0496">Mitochondrion</keyword>
<gene>
    <name evidence="9" type="ORF">NADFUDRAFT_27744</name>
</gene>
<sequence length="129" mass="14912">EINYIERVVEHCKEEPLVPAGVFLTCGALVMSARAVRSGNRQMANKMFKYRVGFQGFTVLSLVIGGWYYDKEKKEKKTQDQLDFEKAKIRERLWIEELERRDAESNARKEKAALARLTLEKKASEKPSS</sequence>
<dbReference type="AlphaFoldDB" id="A0A1E3PEX3"/>
<feature type="transmembrane region" description="Helical" evidence="7">
    <location>
        <begin position="48"/>
        <end position="69"/>
    </location>
</feature>
<reference evidence="9 10" key="1">
    <citation type="journal article" date="2016" name="Proc. Natl. Acad. Sci. U.S.A.">
        <title>Comparative genomics of biotechnologically important yeasts.</title>
        <authorList>
            <person name="Riley R."/>
            <person name="Haridas S."/>
            <person name="Wolfe K.H."/>
            <person name="Lopes M.R."/>
            <person name="Hittinger C.T."/>
            <person name="Goeker M."/>
            <person name="Salamov A.A."/>
            <person name="Wisecaver J.H."/>
            <person name="Long T.M."/>
            <person name="Calvey C.H."/>
            <person name="Aerts A.L."/>
            <person name="Barry K.W."/>
            <person name="Choi C."/>
            <person name="Clum A."/>
            <person name="Coughlan A.Y."/>
            <person name="Deshpande S."/>
            <person name="Douglass A.P."/>
            <person name="Hanson S.J."/>
            <person name="Klenk H.-P."/>
            <person name="LaButti K.M."/>
            <person name="Lapidus A."/>
            <person name="Lindquist E.A."/>
            <person name="Lipzen A.M."/>
            <person name="Meier-Kolthoff J.P."/>
            <person name="Ohm R.A."/>
            <person name="Otillar R.P."/>
            <person name="Pangilinan J.L."/>
            <person name="Peng Y."/>
            <person name="Rokas A."/>
            <person name="Rosa C.A."/>
            <person name="Scheuner C."/>
            <person name="Sibirny A.A."/>
            <person name="Slot J.C."/>
            <person name="Stielow J.B."/>
            <person name="Sun H."/>
            <person name="Kurtzman C.P."/>
            <person name="Blackwell M."/>
            <person name="Grigoriev I.V."/>
            <person name="Jeffries T.W."/>
        </authorList>
    </citation>
    <scope>NUCLEOTIDE SEQUENCE [LARGE SCALE GENOMIC DNA]</scope>
    <source>
        <strain evidence="9 10">DSM 6958</strain>
    </source>
</reference>
<proteinExistence type="predicted"/>
<dbReference type="GO" id="GO:0097250">
    <property type="term" value="P:mitochondrial respirasome assembly"/>
    <property type="evidence" value="ECO:0007669"/>
    <property type="project" value="EnsemblFungi"/>
</dbReference>
<dbReference type="PANTHER" id="PTHR12297">
    <property type="entry name" value="HYPOXIA-INDUCBILE GENE 1 HIG1 -RELATED"/>
    <property type="match status" value="1"/>
</dbReference>
<evidence type="ECO:0000256" key="2">
    <source>
        <dbReference type="ARBA" id="ARBA00013887"/>
    </source>
</evidence>
<keyword evidence="6 7" id="KW-0472">Membrane</keyword>
<dbReference type="PANTHER" id="PTHR12297:SF3">
    <property type="entry name" value="HIG1 DOMAIN FAMILY MEMBER 1A"/>
    <property type="match status" value="1"/>
</dbReference>
<name>A0A1E3PEX3_9ASCO</name>
<evidence type="ECO:0000313" key="10">
    <source>
        <dbReference type="Proteomes" id="UP000095009"/>
    </source>
</evidence>
<dbReference type="GO" id="GO:0098803">
    <property type="term" value="C:respiratory chain complex"/>
    <property type="evidence" value="ECO:0007669"/>
    <property type="project" value="EnsemblFungi"/>
</dbReference>
<evidence type="ECO:0000256" key="1">
    <source>
        <dbReference type="ARBA" id="ARBA00004325"/>
    </source>
</evidence>
<dbReference type="EMBL" id="KV454413">
    <property type="protein sequence ID" value="ODQ63959.1"/>
    <property type="molecule type" value="Genomic_DNA"/>
</dbReference>
<dbReference type="Pfam" id="PF04588">
    <property type="entry name" value="HIG_1_N"/>
    <property type="match status" value="1"/>
</dbReference>
<dbReference type="STRING" id="857566.A0A1E3PEX3"/>
<keyword evidence="10" id="KW-1185">Reference proteome</keyword>
<feature type="non-terminal residue" evidence="9">
    <location>
        <position position="1"/>
    </location>
</feature>
<dbReference type="PROSITE" id="PS51503">
    <property type="entry name" value="HIG1"/>
    <property type="match status" value="1"/>
</dbReference>
<comment type="subcellular location">
    <subcellularLocation>
        <location evidence="1">Mitochondrion membrane</location>
    </subcellularLocation>
</comment>
<evidence type="ECO:0000313" key="9">
    <source>
        <dbReference type="EMBL" id="ODQ63959.1"/>
    </source>
</evidence>
<keyword evidence="3 7" id="KW-0812">Transmembrane</keyword>
<dbReference type="GO" id="GO:0005743">
    <property type="term" value="C:mitochondrial inner membrane"/>
    <property type="evidence" value="ECO:0007669"/>
    <property type="project" value="EnsemblFungi"/>
</dbReference>
<dbReference type="InterPro" id="IPR050355">
    <property type="entry name" value="RCF1"/>
</dbReference>
<evidence type="ECO:0000259" key="8">
    <source>
        <dbReference type="PROSITE" id="PS51503"/>
    </source>
</evidence>
<evidence type="ECO:0000256" key="5">
    <source>
        <dbReference type="ARBA" id="ARBA00023128"/>
    </source>
</evidence>
<feature type="domain" description="HIG1" evidence="8">
    <location>
        <begin position="1"/>
        <end position="80"/>
    </location>
</feature>
<evidence type="ECO:0000256" key="6">
    <source>
        <dbReference type="ARBA" id="ARBA00023136"/>
    </source>
</evidence>
<dbReference type="Gene3D" id="6.10.140.1320">
    <property type="match status" value="1"/>
</dbReference>
<dbReference type="Proteomes" id="UP000095009">
    <property type="component" value="Unassembled WGS sequence"/>
</dbReference>
<organism evidence="9 10">
    <name type="scientific">Nadsonia fulvescens var. elongata DSM 6958</name>
    <dbReference type="NCBI Taxonomy" id="857566"/>
    <lineage>
        <taxon>Eukaryota</taxon>
        <taxon>Fungi</taxon>
        <taxon>Dikarya</taxon>
        <taxon>Ascomycota</taxon>
        <taxon>Saccharomycotina</taxon>
        <taxon>Dipodascomycetes</taxon>
        <taxon>Dipodascales</taxon>
        <taxon>Dipodascales incertae sedis</taxon>
        <taxon>Nadsonia</taxon>
    </lineage>
</organism>
<evidence type="ECO:0000256" key="4">
    <source>
        <dbReference type="ARBA" id="ARBA00022989"/>
    </source>
</evidence>
<protein>
    <recommendedName>
        <fullName evidence="2">Respiratory supercomplex factor 1, mitochondrial</fullName>
    </recommendedName>
</protein>
<keyword evidence="4 7" id="KW-1133">Transmembrane helix</keyword>
<dbReference type="GO" id="GO:0010155">
    <property type="term" value="P:regulation of proton transport"/>
    <property type="evidence" value="ECO:0007669"/>
    <property type="project" value="EnsemblFungi"/>
</dbReference>
<dbReference type="OrthoDB" id="6604018at2759"/>